<evidence type="ECO:0000313" key="7">
    <source>
        <dbReference type="EMBL" id="PIP87105.1"/>
    </source>
</evidence>
<evidence type="ECO:0000256" key="2">
    <source>
        <dbReference type="ARBA" id="ARBA00022475"/>
    </source>
</evidence>
<evidence type="ECO:0008006" key="9">
    <source>
        <dbReference type="Google" id="ProtNLM"/>
    </source>
</evidence>
<gene>
    <name evidence="7" type="ORF">COW81_01995</name>
</gene>
<comment type="caution">
    <text evidence="7">The sequence shown here is derived from an EMBL/GenBank/DDBJ whole genome shotgun (WGS) entry which is preliminary data.</text>
</comment>
<evidence type="ECO:0000256" key="4">
    <source>
        <dbReference type="ARBA" id="ARBA00022989"/>
    </source>
</evidence>
<feature type="transmembrane region" description="Helical" evidence="6">
    <location>
        <begin position="29"/>
        <end position="54"/>
    </location>
</feature>
<feature type="transmembrane region" description="Helical" evidence="6">
    <location>
        <begin position="106"/>
        <end position="123"/>
    </location>
</feature>
<accession>A0A2H0DY53</accession>
<evidence type="ECO:0000256" key="6">
    <source>
        <dbReference type="SAM" id="Phobius"/>
    </source>
</evidence>
<protein>
    <recommendedName>
        <fullName evidence="9">Polysaccharide biosynthesis protein C-terminal domain-containing protein</fullName>
    </recommendedName>
</protein>
<dbReference type="GO" id="GO:0005886">
    <property type="term" value="C:plasma membrane"/>
    <property type="evidence" value="ECO:0007669"/>
    <property type="project" value="UniProtKB-SubCell"/>
</dbReference>
<keyword evidence="4 6" id="KW-1133">Transmembrane helix</keyword>
<keyword evidence="2" id="KW-1003">Cell membrane</keyword>
<reference evidence="7 8" key="1">
    <citation type="submission" date="2017-09" db="EMBL/GenBank/DDBJ databases">
        <title>Depth-based differentiation of microbial function through sediment-hosted aquifers and enrichment of novel symbionts in the deep terrestrial subsurface.</title>
        <authorList>
            <person name="Probst A.J."/>
            <person name="Ladd B."/>
            <person name="Jarett J.K."/>
            <person name="Geller-Mcgrath D.E."/>
            <person name="Sieber C.M."/>
            <person name="Emerson J.B."/>
            <person name="Anantharaman K."/>
            <person name="Thomas B.C."/>
            <person name="Malmstrom R."/>
            <person name="Stieglmeier M."/>
            <person name="Klingl A."/>
            <person name="Woyke T."/>
            <person name="Ryan C.M."/>
            <person name="Banfield J.F."/>
        </authorList>
    </citation>
    <scope>NUCLEOTIDE SEQUENCE [LARGE SCALE GENOMIC DNA]</scope>
    <source>
        <strain evidence="7">CG22_combo_CG10-13_8_21_14_all_36_13</strain>
    </source>
</reference>
<dbReference type="Proteomes" id="UP000231143">
    <property type="component" value="Unassembled WGS sequence"/>
</dbReference>
<feature type="transmembrane region" description="Helical" evidence="6">
    <location>
        <begin position="60"/>
        <end position="80"/>
    </location>
</feature>
<dbReference type="PANTHER" id="PTHR30250:SF11">
    <property type="entry name" value="O-ANTIGEN TRANSPORTER-RELATED"/>
    <property type="match status" value="1"/>
</dbReference>
<evidence type="ECO:0000256" key="3">
    <source>
        <dbReference type="ARBA" id="ARBA00022692"/>
    </source>
</evidence>
<sequence>QRFRKKTYDFLRWGEKYTKTDNVYLAKGGFWLTFGQVISTFSSFGLAVAFANLLPPATYGIYQFVLATAGILSATTLSGLNRAAIRSVARGAEGVILESLKIKIRWGSLGSLTSLILAGYYFFQSNLTLSISFLVVSFFLPLFFSLGISSSLLKGKKEFGADAKYGAFNQIAAVVVMLLALIFSDNIFLILTSYFGIWTLLRFLIFKITLRKYQTNQNLDPEIKSYGKHLSVMGFIGTIADYLDKLLIFHFFGAIEVAFYSFAISPVIQLNGLLKNVHSLALPKLSIKSKTEIQKTITGKSLSLLLFSIPLFIFYILSAPFIYKIFFPNYIDSVFFSQIFALTIPLVAFGTLSATALEAQMEVKRKYILTLFSKISKIILMIVLVIPYGILGIIFGTIINYILVVVLAFFLAIKK</sequence>
<dbReference type="InterPro" id="IPR050833">
    <property type="entry name" value="Poly_Biosynth_Transport"/>
</dbReference>
<proteinExistence type="predicted"/>
<organism evidence="7 8">
    <name type="scientific">Candidatus Campbellbacteria bacterium CG22_combo_CG10-13_8_21_14_all_36_13</name>
    <dbReference type="NCBI Taxonomy" id="1974529"/>
    <lineage>
        <taxon>Bacteria</taxon>
        <taxon>Candidatus Campbelliibacteriota</taxon>
    </lineage>
</organism>
<feature type="transmembrane region" description="Helical" evidence="6">
    <location>
        <begin position="189"/>
        <end position="210"/>
    </location>
</feature>
<feature type="transmembrane region" description="Helical" evidence="6">
    <location>
        <begin position="129"/>
        <end position="153"/>
    </location>
</feature>
<feature type="transmembrane region" description="Helical" evidence="6">
    <location>
        <begin position="302"/>
        <end position="323"/>
    </location>
</feature>
<dbReference type="PANTHER" id="PTHR30250">
    <property type="entry name" value="PST FAMILY PREDICTED COLANIC ACID TRANSPORTER"/>
    <property type="match status" value="1"/>
</dbReference>
<keyword evidence="3 6" id="KW-0812">Transmembrane</keyword>
<dbReference type="EMBL" id="PCTT01000025">
    <property type="protein sequence ID" value="PIP87105.1"/>
    <property type="molecule type" value="Genomic_DNA"/>
</dbReference>
<feature type="transmembrane region" description="Helical" evidence="6">
    <location>
        <begin position="392"/>
        <end position="413"/>
    </location>
</feature>
<keyword evidence="5 6" id="KW-0472">Membrane</keyword>
<dbReference type="AlphaFoldDB" id="A0A2H0DY53"/>
<feature type="non-terminal residue" evidence="7">
    <location>
        <position position="1"/>
    </location>
</feature>
<evidence type="ECO:0000313" key="8">
    <source>
        <dbReference type="Proteomes" id="UP000231143"/>
    </source>
</evidence>
<comment type="subcellular location">
    <subcellularLocation>
        <location evidence="1">Cell membrane</location>
        <topology evidence="1">Multi-pass membrane protein</topology>
    </subcellularLocation>
</comment>
<feature type="transmembrane region" description="Helical" evidence="6">
    <location>
        <begin position="165"/>
        <end position="183"/>
    </location>
</feature>
<dbReference type="Pfam" id="PF01943">
    <property type="entry name" value="Polysacc_synt"/>
    <property type="match status" value="1"/>
</dbReference>
<dbReference type="InterPro" id="IPR002797">
    <property type="entry name" value="Polysacc_synth"/>
</dbReference>
<name>A0A2H0DY53_9BACT</name>
<feature type="transmembrane region" description="Helical" evidence="6">
    <location>
        <begin position="335"/>
        <end position="355"/>
    </location>
</feature>
<evidence type="ECO:0000256" key="1">
    <source>
        <dbReference type="ARBA" id="ARBA00004651"/>
    </source>
</evidence>
<evidence type="ECO:0000256" key="5">
    <source>
        <dbReference type="ARBA" id="ARBA00023136"/>
    </source>
</evidence>